<evidence type="ECO:0000256" key="2">
    <source>
        <dbReference type="ARBA" id="ARBA00022801"/>
    </source>
</evidence>
<comment type="similarity">
    <text evidence="1">Belongs to the peptidase S13 family.</text>
</comment>
<evidence type="ECO:0000313" key="4">
    <source>
        <dbReference type="Proteomes" id="UP000559860"/>
    </source>
</evidence>
<dbReference type="NCBIfam" id="TIGR00666">
    <property type="entry name" value="PBP4"/>
    <property type="match status" value="1"/>
</dbReference>
<dbReference type="InterPro" id="IPR000667">
    <property type="entry name" value="Peptidase_S13"/>
</dbReference>
<dbReference type="EC" id="3.4.16.4" evidence="3"/>
<keyword evidence="4" id="KW-1185">Reference proteome</keyword>
<evidence type="ECO:0000313" key="3">
    <source>
        <dbReference type="EMBL" id="MBB2169098.1"/>
    </source>
</evidence>
<dbReference type="GO" id="GO:0009002">
    <property type="term" value="F:serine-type D-Ala-D-Ala carboxypeptidase activity"/>
    <property type="evidence" value="ECO:0007669"/>
    <property type="project" value="UniProtKB-EC"/>
</dbReference>
<dbReference type="SUPFAM" id="SSF56601">
    <property type="entry name" value="beta-lactamase/transpeptidase-like"/>
    <property type="match status" value="1"/>
</dbReference>
<protein>
    <submittedName>
        <fullName evidence="3">D-alanyl-D-alanine carboxypeptidase/D-alanyl-D-alanine-endopeptidase</fullName>
        <ecNumber evidence="3">3.4.16.4</ecNumber>
    </submittedName>
</protein>
<comment type="caution">
    <text evidence="3">The sequence shown here is derived from an EMBL/GenBank/DDBJ whole genome shotgun (WGS) entry which is preliminary data.</text>
</comment>
<dbReference type="Gene3D" id="3.50.80.20">
    <property type="entry name" value="D-Ala-D-Ala carboxypeptidase C, peptidase S13"/>
    <property type="match status" value="1"/>
</dbReference>
<dbReference type="GO" id="GO:0000270">
    <property type="term" value="P:peptidoglycan metabolic process"/>
    <property type="evidence" value="ECO:0007669"/>
    <property type="project" value="TreeGrafter"/>
</dbReference>
<sequence>MTRAPGYTRHRPGHAVSPYRPAALRLCLPLLLSACTLSSPGLPPPGGTPVLARQVHAILDAPALGGTRWGLLVTDMDGQEILAIDPDRRFVPASNTKLFTTAAALASLPDLSDPDRAGGAAVRLVPHEGGAPDVALIGAGDASLSDRPDCRTDCLSRLADATAAAGIRRVHDVMGDDRLFPDERWGPGWSWNTLQTRSGAAVSALTLDDNVAALSVTPGSAAGSPPSATWKDGETYLKLDNQAVTVGQGKTDLRIERQPGARWVRLYGTIAAGAPPEILGIGIEDPADFAAWHFRRLLEARGIAVEGGSGAWHRPLTLGDDANAPPPSPLPPAPVLARLTPPPLADDIRHLLKVSQNLHAELLLRRLALAHGTGSTAQGIARRDAILAAAGVPRSGFSLADGSGMSTYDRVTPRAVAALLRWANRQPWGPAWRQDFPVAGEDGTLAKRFAGTALADRLFAKTGTLNATHALSGYMMAASGRMLIVSFFANDVPPDVGRSTAAMDRALLAVATAE</sequence>
<dbReference type="PRINTS" id="PR00922">
    <property type="entry name" value="DADACBPTASE3"/>
</dbReference>
<dbReference type="Proteomes" id="UP000559860">
    <property type="component" value="Unassembled WGS sequence"/>
</dbReference>
<dbReference type="EMBL" id="JABEQD010000008">
    <property type="protein sequence ID" value="MBB2169098.1"/>
    <property type="molecule type" value="Genomic_DNA"/>
</dbReference>
<dbReference type="AlphaFoldDB" id="A0A7W4IUB7"/>
<reference evidence="3 4" key="1">
    <citation type="submission" date="2020-04" db="EMBL/GenBank/DDBJ databases">
        <title>Description of novel Gluconacetobacter.</title>
        <authorList>
            <person name="Sombolestani A."/>
        </authorList>
    </citation>
    <scope>NUCLEOTIDE SEQUENCE [LARGE SCALE GENOMIC DNA]</scope>
    <source>
        <strain evidence="3 4">LMG 27801</strain>
    </source>
</reference>
<dbReference type="InterPro" id="IPR012338">
    <property type="entry name" value="Beta-lactam/transpept-like"/>
</dbReference>
<keyword evidence="3" id="KW-0645">Protease</keyword>
<organism evidence="3 4">
    <name type="scientific">Gluconacetobacter aggeris</name>
    <dbReference type="NCBI Taxonomy" id="1286186"/>
    <lineage>
        <taxon>Bacteria</taxon>
        <taxon>Pseudomonadati</taxon>
        <taxon>Pseudomonadota</taxon>
        <taxon>Alphaproteobacteria</taxon>
        <taxon>Acetobacterales</taxon>
        <taxon>Acetobacteraceae</taxon>
        <taxon>Gluconacetobacter</taxon>
    </lineage>
</organism>
<evidence type="ECO:0000256" key="1">
    <source>
        <dbReference type="ARBA" id="ARBA00006096"/>
    </source>
</evidence>
<dbReference type="RefSeq" id="WP_182986626.1">
    <property type="nucleotide sequence ID" value="NZ_JABEQD010000008.1"/>
</dbReference>
<dbReference type="PANTHER" id="PTHR30023">
    <property type="entry name" value="D-ALANYL-D-ALANINE CARBOXYPEPTIDASE"/>
    <property type="match status" value="1"/>
</dbReference>
<dbReference type="Gene3D" id="3.40.710.10">
    <property type="entry name" value="DD-peptidase/beta-lactamase superfamily"/>
    <property type="match status" value="2"/>
</dbReference>
<keyword evidence="2 3" id="KW-0378">Hydrolase</keyword>
<proteinExistence type="inferred from homology"/>
<dbReference type="Pfam" id="PF02113">
    <property type="entry name" value="Peptidase_S13"/>
    <property type="match status" value="1"/>
</dbReference>
<accession>A0A7W4IUB7</accession>
<dbReference type="PANTHER" id="PTHR30023:SF0">
    <property type="entry name" value="PENICILLIN-SENSITIVE CARBOXYPEPTIDASE A"/>
    <property type="match status" value="1"/>
</dbReference>
<name>A0A7W4IUB7_9PROT</name>
<gene>
    <name evidence="3" type="primary">dacB</name>
    <name evidence="3" type="ORF">HLH36_12135</name>
</gene>
<dbReference type="GO" id="GO:0006508">
    <property type="term" value="P:proteolysis"/>
    <property type="evidence" value="ECO:0007669"/>
    <property type="project" value="InterPro"/>
</dbReference>
<keyword evidence="3" id="KW-0121">Carboxypeptidase</keyword>